<evidence type="ECO:0000256" key="1">
    <source>
        <dbReference type="SAM" id="MobiDB-lite"/>
    </source>
</evidence>
<sequence>MTSVPSTWFSTWAEIHSFELGLLLSTLVVLLRREYRPVSHALLCVTLAIWVVPPSHALRTTVARKPWYYLLAVTMTETMAHSRYVRSPSTSDEQSGYAHDAD</sequence>
<gene>
    <name evidence="3" type="ORF">SAMN05444342_4076</name>
    <name evidence="2" type="ORF">ZOD2009_18410</name>
</gene>
<dbReference type="RefSeq" id="WP_007982306.1">
    <property type="nucleotide sequence ID" value="NZ_AEMG01000022.1"/>
</dbReference>
<dbReference type="AlphaFoldDB" id="E7QXZ3"/>
<reference evidence="3" key="3">
    <citation type="submission" date="2016-11" db="EMBL/GenBank/DDBJ databases">
        <authorList>
            <person name="Jaros S."/>
            <person name="Januszkiewicz K."/>
            <person name="Wedrychowicz H."/>
        </authorList>
    </citation>
    <scope>NUCLEOTIDE SEQUENCE [LARGE SCALE GENOMIC DNA]</scope>
    <source>
        <strain evidence="3">DX253</strain>
    </source>
</reference>
<proteinExistence type="predicted"/>
<evidence type="ECO:0000313" key="4">
    <source>
        <dbReference type="Proteomes" id="UP000003751"/>
    </source>
</evidence>
<reference evidence="2 4" key="1">
    <citation type="journal article" date="2014" name="ISME J.">
        <title>Trehalose/2-sulfotrehalose biosynthesis and glycine-betaine uptake are widely spread mechanisms for osmoadaptation in the Halobacteriales.</title>
        <authorList>
            <person name="Youssef N.H."/>
            <person name="Savage-Ashlock K.N."/>
            <person name="McCully A.L."/>
            <person name="Luedtke B."/>
            <person name="Shaw E.I."/>
            <person name="Hoff W.D."/>
            <person name="Elshahed M.S."/>
        </authorList>
    </citation>
    <scope>NUCLEOTIDE SEQUENCE [LARGE SCALE GENOMIC DNA]</scope>
    <source>
        <strain evidence="2 4">DX253</strain>
    </source>
</reference>
<evidence type="ECO:0000313" key="3">
    <source>
        <dbReference type="EMBL" id="SHL55218.1"/>
    </source>
</evidence>
<reference evidence="5" key="2">
    <citation type="submission" date="2016-11" db="EMBL/GenBank/DDBJ databases">
        <authorList>
            <person name="Varghese N."/>
            <person name="Submissions S."/>
        </authorList>
    </citation>
    <scope>NUCLEOTIDE SEQUENCE [LARGE SCALE GENOMIC DNA]</scope>
    <source>
        <strain evidence="5">DX253</strain>
    </source>
</reference>
<dbReference type="Proteomes" id="UP000184203">
    <property type="component" value="Unassembled WGS sequence"/>
</dbReference>
<dbReference type="STRING" id="797209.GCA_000376445_02320"/>
<dbReference type="EMBL" id="AEMG01000022">
    <property type="protein sequence ID" value="EFW90694.1"/>
    <property type="molecule type" value="Genomic_DNA"/>
</dbReference>
<evidence type="ECO:0000313" key="2">
    <source>
        <dbReference type="EMBL" id="EFW90694.1"/>
    </source>
</evidence>
<accession>E7QXZ3</accession>
<dbReference type="Proteomes" id="UP000003751">
    <property type="component" value="Unassembled WGS sequence"/>
</dbReference>
<organism evidence="2 4">
    <name type="scientific">Haladaptatus paucihalophilus DX253</name>
    <dbReference type="NCBI Taxonomy" id="797209"/>
    <lineage>
        <taxon>Archaea</taxon>
        <taxon>Methanobacteriati</taxon>
        <taxon>Methanobacteriota</taxon>
        <taxon>Stenosarchaea group</taxon>
        <taxon>Halobacteria</taxon>
        <taxon>Halobacteriales</taxon>
        <taxon>Haladaptataceae</taxon>
        <taxon>Haladaptatus</taxon>
    </lineage>
</organism>
<dbReference type="PATRIC" id="fig|797209.4.peg.3610"/>
<evidence type="ECO:0000313" key="5">
    <source>
        <dbReference type="Proteomes" id="UP000184203"/>
    </source>
</evidence>
<name>E7QXZ3_HALPU</name>
<protein>
    <submittedName>
        <fullName evidence="2">Uncharacterized protein</fullName>
    </submittedName>
</protein>
<dbReference type="EMBL" id="FRAN01000008">
    <property type="protein sequence ID" value="SHL55218.1"/>
    <property type="molecule type" value="Genomic_DNA"/>
</dbReference>
<feature type="region of interest" description="Disordered" evidence="1">
    <location>
        <begin position="83"/>
        <end position="102"/>
    </location>
</feature>
<keyword evidence="5" id="KW-1185">Reference proteome</keyword>